<dbReference type="PANTHER" id="PTHR25466">
    <property type="entry name" value="T-LYMPHOCYTE ACTIVATION ANTIGEN"/>
    <property type="match status" value="1"/>
</dbReference>
<keyword evidence="10" id="KW-0393">Immunoglobulin domain</keyword>
<sequence length="392" mass="43035">MAFNDKTFSVEATTAQSSSKTGCSGCTFVGELTMETMLVCVWLVSLIHTISGCSLSAPEGVTGHTRGSVLLPCFCTDGGTILRSARWFFFQSSSITLWSRRRVDDRYKDRALISDSPGNMSLRLSDLGLSDEGTYRCESDGQFKDITLTVKVCVFSDSGSIPITGFTGHSVVLPCACTDLQKKPEQIKWTADLGNQNTVIFPQGPTSGNDRYKHRVQLVDSVSPGNLSLRLSDLTLSDGGTYRCEADRHYRDITLTVKESVPKTTVTKNQPPTKTTTTTKPASSHENKTPTGKEEATEDPKINTLFVAIAVAAVVTLFTVCGAVFYCRVRGRKSTRVESRGPNEKRAKEQEEDPDSVTYSTVMHREKDKNTKSQNQTPAEDTTEYAAIKFHT</sequence>
<evidence type="ECO:0000313" key="14">
    <source>
        <dbReference type="EMBL" id="KAJ8268486.1"/>
    </source>
</evidence>
<evidence type="ECO:0000256" key="11">
    <source>
        <dbReference type="SAM" id="MobiDB-lite"/>
    </source>
</evidence>
<accession>A0A9Q1DF02</accession>
<evidence type="ECO:0000256" key="8">
    <source>
        <dbReference type="ARBA" id="ARBA00023170"/>
    </source>
</evidence>
<dbReference type="GO" id="GO:0031295">
    <property type="term" value="P:T cell costimulation"/>
    <property type="evidence" value="ECO:0007669"/>
    <property type="project" value="TreeGrafter"/>
</dbReference>
<dbReference type="GO" id="GO:0009897">
    <property type="term" value="C:external side of plasma membrane"/>
    <property type="evidence" value="ECO:0007669"/>
    <property type="project" value="TreeGrafter"/>
</dbReference>
<dbReference type="OrthoDB" id="6157407at2759"/>
<evidence type="ECO:0000256" key="2">
    <source>
        <dbReference type="ARBA" id="ARBA00022475"/>
    </source>
</evidence>
<evidence type="ECO:0000256" key="10">
    <source>
        <dbReference type="ARBA" id="ARBA00023319"/>
    </source>
</evidence>
<feature type="compositionally biased region" description="Low complexity" evidence="11">
    <location>
        <begin position="262"/>
        <end position="281"/>
    </location>
</feature>
<evidence type="ECO:0000256" key="1">
    <source>
        <dbReference type="ARBA" id="ARBA00004251"/>
    </source>
</evidence>
<comment type="caution">
    <text evidence="14">The sequence shown here is derived from an EMBL/GenBank/DDBJ whole genome shotgun (WGS) entry which is preliminary data.</text>
</comment>
<dbReference type="EMBL" id="JAFJMO010000009">
    <property type="protein sequence ID" value="KAJ8268486.1"/>
    <property type="molecule type" value="Genomic_DNA"/>
</dbReference>
<feature type="domain" description="Ig-like" evidence="13">
    <location>
        <begin position="63"/>
        <end position="149"/>
    </location>
</feature>
<dbReference type="PROSITE" id="PS50835">
    <property type="entry name" value="IG_LIKE"/>
    <property type="match status" value="2"/>
</dbReference>
<name>A0A9Q1DF02_CONCO</name>
<dbReference type="Pfam" id="PF07686">
    <property type="entry name" value="V-set"/>
    <property type="match status" value="2"/>
</dbReference>
<evidence type="ECO:0000259" key="13">
    <source>
        <dbReference type="PROSITE" id="PS50835"/>
    </source>
</evidence>
<reference evidence="14" key="1">
    <citation type="journal article" date="2023" name="Science">
        <title>Genome structures resolve the early diversification of teleost fishes.</title>
        <authorList>
            <person name="Parey E."/>
            <person name="Louis A."/>
            <person name="Montfort J."/>
            <person name="Bouchez O."/>
            <person name="Roques C."/>
            <person name="Iampietro C."/>
            <person name="Lluch J."/>
            <person name="Castinel A."/>
            <person name="Donnadieu C."/>
            <person name="Desvignes T."/>
            <person name="Floi Bucao C."/>
            <person name="Jouanno E."/>
            <person name="Wen M."/>
            <person name="Mejri S."/>
            <person name="Dirks R."/>
            <person name="Jansen H."/>
            <person name="Henkel C."/>
            <person name="Chen W.J."/>
            <person name="Zahm M."/>
            <person name="Cabau C."/>
            <person name="Klopp C."/>
            <person name="Thompson A.W."/>
            <person name="Robinson-Rechavi M."/>
            <person name="Braasch I."/>
            <person name="Lecointre G."/>
            <person name="Bobe J."/>
            <person name="Postlethwait J.H."/>
            <person name="Berthelot C."/>
            <person name="Roest Crollius H."/>
            <person name="Guiguen Y."/>
        </authorList>
    </citation>
    <scope>NUCLEOTIDE SEQUENCE</scope>
    <source>
        <strain evidence="14">Concon-B</strain>
    </source>
</reference>
<protein>
    <recommendedName>
        <fullName evidence="13">Ig-like domain-containing protein</fullName>
    </recommendedName>
</protein>
<keyword evidence="6 12" id="KW-0472">Membrane</keyword>
<dbReference type="InterPro" id="IPR051713">
    <property type="entry name" value="T-cell_Activation_Regulation"/>
</dbReference>
<keyword evidence="5 12" id="KW-1133">Transmembrane helix</keyword>
<feature type="region of interest" description="Disordered" evidence="11">
    <location>
        <begin position="261"/>
        <end position="298"/>
    </location>
</feature>
<dbReference type="GO" id="GO:0042130">
    <property type="term" value="P:negative regulation of T cell proliferation"/>
    <property type="evidence" value="ECO:0007669"/>
    <property type="project" value="TreeGrafter"/>
</dbReference>
<gene>
    <name evidence="14" type="ORF">COCON_G00136580</name>
</gene>
<dbReference type="SMART" id="SM00409">
    <property type="entry name" value="IG"/>
    <property type="match status" value="2"/>
</dbReference>
<dbReference type="PANTHER" id="PTHR25466:SF14">
    <property type="entry name" value="BUTYROPHILIN SUBFAMILY 2 MEMBER A2-LIKE-RELATED"/>
    <property type="match status" value="1"/>
</dbReference>
<evidence type="ECO:0000256" key="3">
    <source>
        <dbReference type="ARBA" id="ARBA00022692"/>
    </source>
</evidence>
<dbReference type="SUPFAM" id="SSF48726">
    <property type="entry name" value="Immunoglobulin"/>
    <property type="match status" value="2"/>
</dbReference>
<feature type="region of interest" description="Disordered" evidence="11">
    <location>
        <begin position="333"/>
        <end position="392"/>
    </location>
</feature>
<evidence type="ECO:0000256" key="4">
    <source>
        <dbReference type="ARBA" id="ARBA00022729"/>
    </source>
</evidence>
<feature type="transmembrane region" description="Helical" evidence="12">
    <location>
        <begin position="305"/>
        <end position="326"/>
    </location>
</feature>
<comment type="subcellular location">
    <subcellularLocation>
        <location evidence="1">Cell membrane</location>
        <topology evidence="1">Single-pass type I membrane protein</topology>
    </subcellularLocation>
</comment>
<dbReference type="SMART" id="SM00406">
    <property type="entry name" value="IGv"/>
    <property type="match status" value="2"/>
</dbReference>
<dbReference type="GO" id="GO:0071222">
    <property type="term" value="P:cellular response to lipopolysaccharide"/>
    <property type="evidence" value="ECO:0007669"/>
    <property type="project" value="TreeGrafter"/>
</dbReference>
<dbReference type="InterPro" id="IPR036179">
    <property type="entry name" value="Ig-like_dom_sf"/>
</dbReference>
<dbReference type="InterPro" id="IPR013106">
    <property type="entry name" value="Ig_V-set"/>
</dbReference>
<dbReference type="GO" id="GO:0007166">
    <property type="term" value="P:cell surface receptor signaling pathway"/>
    <property type="evidence" value="ECO:0007669"/>
    <property type="project" value="TreeGrafter"/>
</dbReference>
<dbReference type="Gene3D" id="2.60.40.10">
    <property type="entry name" value="Immunoglobulins"/>
    <property type="match status" value="2"/>
</dbReference>
<feature type="compositionally biased region" description="Basic and acidic residues" evidence="11">
    <location>
        <begin position="335"/>
        <end position="349"/>
    </location>
</feature>
<feature type="domain" description="Ig-like" evidence="13">
    <location>
        <begin position="168"/>
        <end position="254"/>
    </location>
</feature>
<keyword evidence="4" id="KW-0732">Signal</keyword>
<keyword evidence="7" id="KW-1015">Disulfide bond</keyword>
<evidence type="ECO:0000256" key="5">
    <source>
        <dbReference type="ARBA" id="ARBA00022989"/>
    </source>
</evidence>
<proteinExistence type="predicted"/>
<keyword evidence="2" id="KW-1003">Cell membrane</keyword>
<keyword evidence="9" id="KW-0325">Glycoprotein</keyword>
<dbReference type="GO" id="GO:0042102">
    <property type="term" value="P:positive regulation of T cell proliferation"/>
    <property type="evidence" value="ECO:0007669"/>
    <property type="project" value="TreeGrafter"/>
</dbReference>
<keyword evidence="8" id="KW-0675">Receptor</keyword>
<evidence type="ECO:0000256" key="9">
    <source>
        <dbReference type="ARBA" id="ARBA00023180"/>
    </source>
</evidence>
<dbReference type="InterPro" id="IPR013783">
    <property type="entry name" value="Ig-like_fold"/>
</dbReference>
<evidence type="ECO:0000313" key="15">
    <source>
        <dbReference type="Proteomes" id="UP001152803"/>
    </source>
</evidence>
<keyword evidence="15" id="KW-1185">Reference proteome</keyword>
<dbReference type="InterPro" id="IPR003599">
    <property type="entry name" value="Ig_sub"/>
</dbReference>
<dbReference type="GO" id="GO:0006955">
    <property type="term" value="P:immune response"/>
    <property type="evidence" value="ECO:0007669"/>
    <property type="project" value="TreeGrafter"/>
</dbReference>
<dbReference type="InterPro" id="IPR007110">
    <property type="entry name" value="Ig-like_dom"/>
</dbReference>
<evidence type="ECO:0000256" key="7">
    <source>
        <dbReference type="ARBA" id="ARBA00023157"/>
    </source>
</evidence>
<dbReference type="AlphaFoldDB" id="A0A9Q1DF02"/>
<organism evidence="14 15">
    <name type="scientific">Conger conger</name>
    <name type="common">Conger eel</name>
    <name type="synonym">Muraena conger</name>
    <dbReference type="NCBI Taxonomy" id="82655"/>
    <lineage>
        <taxon>Eukaryota</taxon>
        <taxon>Metazoa</taxon>
        <taxon>Chordata</taxon>
        <taxon>Craniata</taxon>
        <taxon>Vertebrata</taxon>
        <taxon>Euteleostomi</taxon>
        <taxon>Actinopterygii</taxon>
        <taxon>Neopterygii</taxon>
        <taxon>Teleostei</taxon>
        <taxon>Anguilliformes</taxon>
        <taxon>Congridae</taxon>
        <taxon>Conger</taxon>
    </lineage>
</organism>
<feature type="compositionally biased region" description="Basic and acidic residues" evidence="11">
    <location>
        <begin position="283"/>
        <end position="298"/>
    </location>
</feature>
<evidence type="ECO:0000256" key="6">
    <source>
        <dbReference type="ARBA" id="ARBA00023136"/>
    </source>
</evidence>
<evidence type="ECO:0000256" key="12">
    <source>
        <dbReference type="SAM" id="Phobius"/>
    </source>
</evidence>
<dbReference type="Proteomes" id="UP001152803">
    <property type="component" value="Unassembled WGS sequence"/>
</dbReference>
<keyword evidence="3 12" id="KW-0812">Transmembrane</keyword>